<name>A0ABS8C678_9ALTE</name>
<protein>
    <submittedName>
        <fullName evidence="1">Uncharacterized protein</fullName>
    </submittedName>
</protein>
<evidence type="ECO:0000313" key="2">
    <source>
        <dbReference type="Proteomes" id="UP000633814"/>
    </source>
</evidence>
<accession>A0ABS8C678</accession>
<evidence type="ECO:0000313" key="1">
    <source>
        <dbReference type="EMBL" id="MCB5227849.1"/>
    </source>
</evidence>
<proteinExistence type="predicted"/>
<gene>
    <name evidence="1" type="ORF">JAO78_013610</name>
</gene>
<dbReference type="Proteomes" id="UP000633814">
    <property type="component" value="Unassembled WGS sequence"/>
</dbReference>
<comment type="caution">
    <text evidence="1">The sequence shown here is derived from an EMBL/GenBank/DDBJ whole genome shotgun (WGS) entry which is preliminary data.</text>
</comment>
<reference evidence="1 2" key="1">
    <citation type="submission" date="2021-10" db="EMBL/GenBank/DDBJ databases">
        <title>Alishewanella koreense sp. nov. isolated from seawater of southwestern coast in South Korea and the proposal for the reclassification of Rheinheimera perlucida and Rheinheimera tuosuensis as Arsukibacterium perlucida and Arsukibacterium tuosuensis.</title>
        <authorList>
            <person name="Kim K.H."/>
            <person name="Ruan W."/>
            <person name="Kim K.R."/>
            <person name="Baek J.H."/>
            <person name="Jeon C.O."/>
        </authorList>
    </citation>
    <scope>NUCLEOTIDE SEQUENCE [LARGE SCALE GENOMIC DNA]</scope>
    <source>
        <strain evidence="1 2">16-MA</strain>
    </source>
</reference>
<dbReference type="EMBL" id="JAEINI020000011">
    <property type="protein sequence ID" value="MCB5227849.1"/>
    <property type="molecule type" value="Genomic_DNA"/>
</dbReference>
<organism evidence="1 2">
    <name type="scientific">Alishewanella maricola</name>
    <dbReference type="NCBI Taxonomy" id="2795740"/>
    <lineage>
        <taxon>Bacteria</taxon>
        <taxon>Pseudomonadati</taxon>
        <taxon>Pseudomonadota</taxon>
        <taxon>Gammaproteobacteria</taxon>
        <taxon>Alteromonadales</taxon>
        <taxon>Alteromonadaceae</taxon>
        <taxon>Alishewanella</taxon>
    </lineage>
</organism>
<sequence>MSNNMAQLQKIYAASQAKHQQFTEQSGFQWQEYSGCMVLSANTELPDVLQFRSPFNPTGYTPVINKVGLPKTTALATLQQRYGTTFTHAISILFY</sequence>
<keyword evidence="2" id="KW-1185">Reference proteome</keyword>
<dbReference type="RefSeq" id="WP_226751913.1">
    <property type="nucleotide sequence ID" value="NZ_JAEINI020000011.1"/>
</dbReference>